<sequence>MIKFLSGFLVCLVLISRPTFAQVQSDFSDPYDYNLRNYKEDGAEGGFKDYSLPPKFEKPSLVTPKNAQIPFSNPLPLPGSAQGVRRTVNPVQNRGDEELFNPITGEVNTNLIQSRAAKAQERKRKMDEFGKEEEPYTETRFRRFSIIFFLTLPIAAALSYGTVSLAGHGYQKTFEGGLWIFGAAFSLSFANAWVDLRDYDKMKLENQPEAPVPDPTSPDKLSRVIHQIPGYRYDSFSQVSESKLELQILRASF</sequence>
<keyword evidence="1" id="KW-0812">Transmembrane</keyword>
<dbReference type="EMBL" id="NPDY01000001">
    <property type="protein sequence ID" value="PJZ71593.1"/>
    <property type="molecule type" value="Genomic_DNA"/>
</dbReference>
<name>A0A2M9ZSY8_9LEPT</name>
<feature type="chain" id="PRO_5014664190" evidence="2">
    <location>
        <begin position="22"/>
        <end position="253"/>
    </location>
</feature>
<dbReference type="AlphaFoldDB" id="A0A2M9ZSY8"/>
<evidence type="ECO:0000256" key="2">
    <source>
        <dbReference type="SAM" id="SignalP"/>
    </source>
</evidence>
<keyword evidence="5" id="KW-1185">Reference proteome</keyword>
<dbReference type="OrthoDB" id="344774at2"/>
<accession>A0A2M9ZSY8</accession>
<dbReference type="EMBL" id="NPDZ01000001">
    <property type="protein sequence ID" value="PJZ75208.1"/>
    <property type="molecule type" value="Genomic_DNA"/>
</dbReference>
<keyword evidence="1" id="KW-0472">Membrane</keyword>
<dbReference type="Proteomes" id="UP000231962">
    <property type="component" value="Unassembled WGS sequence"/>
</dbReference>
<evidence type="ECO:0000313" key="4">
    <source>
        <dbReference type="EMBL" id="PJZ75208.1"/>
    </source>
</evidence>
<feature type="signal peptide" evidence="2">
    <location>
        <begin position="1"/>
        <end position="21"/>
    </location>
</feature>
<gene>
    <name evidence="3" type="ORF">CH360_02215</name>
    <name evidence="4" type="ORF">CH373_02215</name>
</gene>
<protein>
    <submittedName>
        <fullName evidence="4">Uncharacterized protein</fullName>
    </submittedName>
</protein>
<dbReference type="Proteomes" id="UP000231990">
    <property type="component" value="Unassembled WGS sequence"/>
</dbReference>
<feature type="transmembrane region" description="Helical" evidence="1">
    <location>
        <begin position="144"/>
        <end position="165"/>
    </location>
</feature>
<reference evidence="5 6" key="1">
    <citation type="submission" date="2017-07" db="EMBL/GenBank/DDBJ databases">
        <title>Leptospira spp. isolated from tropical soils.</title>
        <authorList>
            <person name="Thibeaux R."/>
            <person name="Iraola G."/>
            <person name="Ferres I."/>
            <person name="Bierque E."/>
            <person name="Girault D."/>
            <person name="Soupe-Gilbert M.-E."/>
            <person name="Picardeau M."/>
            <person name="Goarant C."/>
        </authorList>
    </citation>
    <scope>NUCLEOTIDE SEQUENCE [LARGE SCALE GENOMIC DNA]</scope>
    <source>
        <strain evidence="4 6">FH1-B-B1</strain>
        <strain evidence="3 5">FH1-B-C1</strain>
    </source>
</reference>
<evidence type="ECO:0000313" key="5">
    <source>
        <dbReference type="Proteomes" id="UP000231962"/>
    </source>
</evidence>
<organism evidence="4 6">
    <name type="scientific">Leptospira perolatii</name>
    <dbReference type="NCBI Taxonomy" id="2023191"/>
    <lineage>
        <taxon>Bacteria</taxon>
        <taxon>Pseudomonadati</taxon>
        <taxon>Spirochaetota</taxon>
        <taxon>Spirochaetia</taxon>
        <taxon>Leptospirales</taxon>
        <taxon>Leptospiraceae</taxon>
        <taxon>Leptospira</taxon>
    </lineage>
</organism>
<comment type="caution">
    <text evidence="4">The sequence shown here is derived from an EMBL/GenBank/DDBJ whole genome shotgun (WGS) entry which is preliminary data.</text>
</comment>
<feature type="transmembrane region" description="Helical" evidence="1">
    <location>
        <begin position="177"/>
        <end position="194"/>
    </location>
</feature>
<evidence type="ECO:0000256" key="1">
    <source>
        <dbReference type="SAM" id="Phobius"/>
    </source>
</evidence>
<evidence type="ECO:0000313" key="6">
    <source>
        <dbReference type="Proteomes" id="UP000231990"/>
    </source>
</evidence>
<keyword evidence="1" id="KW-1133">Transmembrane helix</keyword>
<keyword evidence="2" id="KW-0732">Signal</keyword>
<proteinExistence type="predicted"/>
<evidence type="ECO:0000313" key="3">
    <source>
        <dbReference type="EMBL" id="PJZ71593.1"/>
    </source>
</evidence>